<keyword evidence="3" id="KW-1185">Reference proteome</keyword>
<dbReference type="eggNOG" id="ENOG5032IVG">
    <property type="taxonomic scope" value="Bacteria"/>
</dbReference>
<evidence type="ECO:0000256" key="1">
    <source>
        <dbReference type="SAM" id="SignalP"/>
    </source>
</evidence>
<feature type="chain" id="PRO_5001653171" evidence="1">
    <location>
        <begin position="23"/>
        <end position="100"/>
    </location>
</feature>
<dbReference type="GeneID" id="24257767"/>
<dbReference type="KEGG" id="ngg:RG540_CH15550"/>
<protein>
    <submittedName>
        <fullName evidence="2">Uncharacterized protein</fullName>
    </submittedName>
</protein>
<dbReference type="OrthoDB" id="8297061at2"/>
<evidence type="ECO:0000313" key="3">
    <source>
        <dbReference type="Proteomes" id="UP000028181"/>
    </source>
</evidence>
<gene>
    <name evidence="2" type="ORF">RG540_CH15550</name>
</gene>
<sequence length="100" mass="10863">MNLKLAMGVALSLMCIPMVAEARSNLQLYGAVPVESSPQLMQAYNRALARCLPEAGLAEAGAIAEASLPAVRLRGCLYRKGFFYRGVYAYPVGISVYYVR</sequence>
<dbReference type="Proteomes" id="UP000028181">
    <property type="component" value="Chromosome I"/>
</dbReference>
<feature type="signal peptide" evidence="1">
    <location>
        <begin position="1"/>
        <end position="22"/>
    </location>
</feature>
<name>A0A068SN72_NEOGA</name>
<dbReference type="EMBL" id="HG938353">
    <property type="protein sequence ID" value="CDN47727.1"/>
    <property type="molecule type" value="Genomic_DNA"/>
</dbReference>
<dbReference type="HOGENOM" id="CLU_180752_0_0_5"/>
<accession>A0A068SN72</accession>
<evidence type="ECO:0000313" key="2">
    <source>
        <dbReference type="EMBL" id="CDN47727.1"/>
    </source>
</evidence>
<dbReference type="AlphaFoldDB" id="A0A068SN72"/>
<organism evidence="2 3">
    <name type="scientific">Neorhizobium galegae bv. orientalis str. HAMBI 540</name>
    <dbReference type="NCBI Taxonomy" id="1028800"/>
    <lineage>
        <taxon>Bacteria</taxon>
        <taxon>Pseudomonadati</taxon>
        <taxon>Pseudomonadota</taxon>
        <taxon>Alphaproteobacteria</taxon>
        <taxon>Hyphomicrobiales</taxon>
        <taxon>Rhizobiaceae</taxon>
        <taxon>Rhizobium/Agrobacterium group</taxon>
        <taxon>Neorhizobium</taxon>
    </lineage>
</organism>
<reference evidence="3" key="1">
    <citation type="journal article" date="2014" name="BMC Genomics">
        <title>Genome sequencing of two Neorhizobium galegae strains reveals a noeT gene responsible for the unusual acetylation of the nodulation factors.</title>
        <authorList>
            <person name="Osterman J."/>
            <person name="Marsh J."/>
            <person name="Laine P.K."/>
            <person name="Zeng Z."/>
            <person name="Alatalo E."/>
            <person name="Sullivan J.T."/>
            <person name="Young J.P."/>
            <person name="Thomas-Oates J."/>
            <person name="Paulin L."/>
            <person name="Lindstrom K."/>
        </authorList>
    </citation>
    <scope>NUCLEOTIDE SEQUENCE [LARGE SCALE GENOMIC DNA]</scope>
    <source>
        <strain evidence="3">HAMBI 540</strain>
    </source>
</reference>
<keyword evidence="1" id="KW-0732">Signal</keyword>
<proteinExistence type="predicted"/>
<dbReference type="RefSeq" id="WP_038586298.1">
    <property type="nucleotide sequence ID" value="NZ_HG938353.1"/>
</dbReference>